<protein>
    <recommendedName>
        <fullName evidence="4">DUF5668 domain-containing protein</fullName>
    </recommendedName>
</protein>
<evidence type="ECO:0000313" key="2">
    <source>
        <dbReference type="EMBL" id="QAT66338.1"/>
    </source>
</evidence>
<evidence type="ECO:0000256" key="1">
    <source>
        <dbReference type="SAM" id="Phobius"/>
    </source>
</evidence>
<keyword evidence="1" id="KW-1133">Transmembrane helix</keyword>
<dbReference type="GeneID" id="82854271"/>
<proteinExistence type="predicted"/>
<accession>A0AAJ3Z0F8</accession>
<evidence type="ECO:0000313" key="3">
    <source>
        <dbReference type="Proteomes" id="UP000288675"/>
    </source>
</evidence>
<dbReference type="EMBL" id="CP035232">
    <property type="protein sequence ID" value="QAT66338.1"/>
    <property type="molecule type" value="Genomic_DNA"/>
</dbReference>
<feature type="transmembrane region" description="Helical" evidence="1">
    <location>
        <begin position="110"/>
        <end position="130"/>
    </location>
</feature>
<keyword evidence="1" id="KW-0472">Membrane</keyword>
<organism evidence="2 3">
    <name type="scientific">Bacillus glycinifermentans</name>
    <dbReference type="NCBI Taxonomy" id="1664069"/>
    <lineage>
        <taxon>Bacteria</taxon>
        <taxon>Bacillati</taxon>
        <taxon>Bacillota</taxon>
        <taxon>Bacilli</taxon>
        <taxon>Bacillales</taxon>
        <taxon>Bacillaceae</taxon>
        <taxon>Bacillus</taxon>
    </lineage>
</organism>
<dbReference type="KEGG" id="bgy:BGLY_3276"/>
<gene>
    <name evidence="2" type="ORF">EQZ20_16475</name>
</gene>
<feature type="transmembrane region" description="Helical" evidence="1">
    <location>
        <begin position="32"/>
        <end position="50"/>
    </location>
</feature>
<feature type="transmembrane region" description="Helical" evidence="1">
    <location>
        <begin position="80"/>
        <end position="98"/>
    </location>
</feature>
<dbReference type="AlphaFoldDB" id="A0AAJ3Z0F8"/>
<feature type="transmembrane region" description="Helical" evidence="1">
    <location>
        <begin position="142"/>
        <end position="158"/>
    </location>
</feature>
<feature type="transmembrane region" description="Helical" evidence="1">
    <location>
        <begin position="57"/>
        <end position="74"/>
    </location>
</feature>
<dbReference type="RefSeq" id="WP_046132050.1">
    <property type="nucleotide sequence ID" value="NZ_CP035232.1"/>
</dbReference>
<name>A0AAJ3Z0F8_9BACI</name>
<evidence type="ECO:0008006" key="4">
    <source>
        <dbReference type="Google" id="ProtNLM"/>
    </source>
</evidence>
<reference evidence="2 3" key="1">
    <citation type="submission" date="2019-01" db="EMBL/GenBank/DDBJ databases">
        <title>Genome sequence of Bacillus glycinifermentans SRCM103574.</title>
        <authorList>
            <person name="Kong H.-J."/>
            <person name="Jeong S.-Y."/>
            <person name="Jeong D.-Y."/>
        </authorList>
    </citation>
    <scope>NUCLEOTIDE SEQUENCE [LARGE SCALE GENOMIC DNA]</scope>
    <source>
        <strain evidence="2 3">SRCM103574</strain>
    </source>
</reference>
<dbReference type="Proteomes" id="UP000288675">
    <property type="component" value="Chromosome"/>
</dbReference>
<keyword evidence="1" id="KW-0812">Transmembrane</keyword>
<sequence>MKKKSILLPCLFLAVSIYAILRSGQISLFDGQGEWSVLAALVGLAFLYQGHKEADNVHFFAGLLLAAIGSYFAFKQELFGQADDFTAVVLIAGCALFIRSLRTKEYQFESFLMIAFALYLYFFNRIIAWLQSLKIETSYVEAYWPAALIAVSLLLLFLKRK</sequence>